<protein>
    <submittedName>
        <fullName evidence="2">Uncharacterized protein</fullName>
    </submittedName>
</protein>
<keyword evidence="3" id="KW-1185">Reference proteome</keyword>
<feature type="chain" id="PRO_5046005138" evidence="1">
    <location>
        <begin position="31"/>
        <end position="81"/>
    </location>
</feature>
<name>A0ABV6IYH0_9PROT</name>
<dbReference type="RefSeq" id="WP_377055266.1">
    <property type="nucleotide sequence ID" value="NZ_JBHLVZ010000084.1"/>
</dbReference>
<organism evidence="2 3">
    <name type="scientific">Muricoccus vinaceus</name>
    <dbReference type="NCBI Taxonomy" id="424704"/>
    <lineage>
        <taxon>Bacteria</taxon>
        <taxon>Pseudomonadati</taxon>
        <taxon>Pseudomonadota</taxon>
        <taxon>Alphaproteobacteria</taxon>
        <taxon>Acetobacterales</taxon>
        <taxon>Roseomonadaceae</taxon>
        <taxon>Muricoccus</taxon>
    </lineage>
</organism>
<gene>
    <name evidence="2" type="ORF">ACFFIC_24375</name>
</gene>
<dbReference type="EMBL" id="JBHLVZ010000084">
    <property type="protein sequence ID" value="MFC0388656.1"/>
    <property type="molecule type" value="Genomic_DNA"/>
</dbReference>
<reference evidence="2 3" key="1">
    <citation type="submission" date="2024-09" db="EMBL/GenBank/DDBJ databases">
        <authorList>
            <person name="Sun Q."/>
            <person name="Mori K."/>
        </authorList>
    </citation>
    <scope>NUCLEOTIDE SEQUENCE [LARGE SCALE GENOMIC DNA]</scope>
    <source>
        <strain evidence="2 3">CCM 7468</strain>
    </source>
</reference>
<comment type="caution">
    <text evidence="2">The sequence shown here is derived from an EMBL/GenBank/DDBJ whole genome shotgun (WGS) entry which is preliminary data.</text>
</comment>
<dbReference type="Proteomes" id="UP001589789">
    <property type="component" value="Unassembled WGS sequence"/>
</dbReference>
<keyword evidence="1" id="KW-0732">Signal</keyword>
<sequence>MSAFNLPKTLRALGLAAAVMGSFVAHDALAARTLWTVDGVITVPDAPAATASRTPLANTSRSPAQTFLELSGATGGGGQHS</sequence>
<accession>A0ABV6IYH0</accession>
<feature type="signal peptide" evidence="1">
    <location>
        <begin position="1"/>
        <end position="30"/>
    </location>
</feature>
<proteinExistence type="predicted"/>
<evidence type="ECO:0000256" key="1">
    <source>
        <dbReference type="SAM" id="SignalP"/>
    </source>
</evidence>
<evidence type="ECO:0000313" key="2">
    <source>
        <dbReference type="EMBL" id="MFC0388656.1"/>
    </source>
</evidence>
<evidence type="ECO:0000313" key="3">
    <source>
        <dbReference type="Proteomes" id="UP001589789"/>
    </source>
</evidence>